<dbReference type="GO" id="GO:0005737">
    <property type="term" value="C:cytoplasm"/>
    <property type="evidence" value="ECO:0007669"/>
    <property type="project" value="TreeGrafter"/>
</dbReference>
<keyword evidence="3" id="KW-0067">ATP-binding</keyword>
<sequence>MPPKYPQALDEGRLEKAERVLCKIFEVSELREHQKLAGRNILQGKSTVYDVPTGGGKTLAFWYPLAYNWDSKDGISVSQKVALVVSPLNALMNSQVEALQKRGIPALAVNNEKDEGGQIRVKHRVIFISPETAVSTPFHEKVLKIRTFREHCIEVVIDEAHCASEWGKEFRPEYAQLTKLLARLPSGLPVLLASATMPEDVVHDVLFKVGLPQDSARIAVSNAKYNIALSVRILQHPGSTYADLFTLFPVEPDAEFPQTLIYVNNRKEAEEIQDFLRRHCPSHLPTSSVEFYHRFLTDKRKAEIAEGLRSGRLHCVIATDALGMGMDFLGIMRVILWHEPLTFLSLIQKLGHGVRQLSDLGEAILFITKASYAKHLTDLESERDEDGDGDQPESPNTMEETGVDRIAAIDQEDPEINAGPRGKKKKARDHKYFSLFIAASGCRRIPWDEFFSNRGKLSLFVPPENSCCCDNCQPEAFPVDTIKISYPYPTCAPRTAWFSEALSAEVTDALRRWRSEAILIYYPGQLSIVRSALG</sequence>
<feature type="domain" description="Helicase ATP-binding" evidence="9">
    <location>
        <begin position="38"/>
        <end position="215"/>
    </location>
</feature>
<dbReference type="AlphaFoldDB" id="A0A9P5PMF3"/>
<evidence type="ECO:0000313" key="11">
    <source>
        <dbReference type="EMBL" id="KAF9065919.1"/>
    </source>
</evidence>
<keyword evidence="5" id="KW-0413">Isomerase</keyword>
<evidence type="ECO:0000256" key="1">
    <source>
        <dbReference type="ARBA" id="ARBA00005446"/>
    </source>
</evidence>
<dbReference type="Gene3D" id="3.40.50.300">
    <property type="entry name" value="P-loop containing nucleotide triphosphate hydrolases"/>
    <property type="match status" value="2"/>
</dbReference>
<protein>
    <recommendedName>
        <fullName evidence="7">DNA 3'-5' helicase</fullName>
        <ecNumber evidence="7">5.6.2.4</ecNumber>
    </recommendedName>
</protein>
<feature type="compositionally biased region" description="Acidic residues" evidence="8">
    <location>
        <begin position="381"/>
        <end position="391"/>
    </location>
</feature>
<keyword evidence="12" id="KW-1185">Reference proteome</keyword>
<dbReference type="GO" id="GO:0009378">
    <property type="term" value="F:four-way junction helicase activity"/>
    <property type="evidence" value="ECO:0007669"/>
    <property type="project" value="TreeGrafter"/>
</dbReference>
<evidence type="ECO:0000256" key="2">
    <source>
        <dbReference type="ARBA" id="ARBA00022741"/>
    </source>
</evidence>
<dbReference type="GO" id="GO:0005694">
    <property type="term" value="C:chromosome"/>
    <property type="evidence" value="ECO:0007669"/>
    <property type="project" value="TreeGrafter"/>
</dbReference>
<dbReference type="SMART" id="SM00487">
    <property type="entry name" value="DEXDc"/>
    <property type="match status" value="1"/>
</dbReference>
<gene>
    <name evidence="11" type="ORF">BDP27DRAFT_1228282</name>
</gene>
<dbReference type="EMBL" id="JADNRY010000095">
    <property type="protein sequence ID" value="KAF9065919.1"/>
    <property type="molecule type" value="Genomic_DNA"/>
</dbReference>
<dbReference type="GO" id="GO:0043138">
    <property type="term" value="F:3'-5' DNA helicase activity"/>
    <property type="evidence" value="ECO:0007669"/>
    <property type="project" value="UniProtKB-EC"/>
</dbReference>
<dbReference type="SMART" id="SM00490">
    <property type="entry name" value="HELICc"/>
    <property type="match status" value="1"/>
</dbReference>
<dbReference type="PANTHER" id="PTHR13710">
    <property type="entry name" value="DNA HELICASE RECQ FAMILY MEMBER"/>
    <property type="match status" value="1"/>
</dbReference>
<organism evidence="11 12">
    <name type="scientific">Rhodocollybia butyracea</name>
    <dbReference type="NCBI Taxonomy" id="206335"/>
    <lineage>
        <taxon>Eukaryota</taxon>
        <taxon>Fungi</taxon>
        <taxon>Dikarya</taxon>
        <taxon>Basidiomycota</taxon>
        <taxon>Agaricomycotina</taxon>
        <taxon>Agaricomycetes</taxon>
        <taxon>Agaricomycetidae</taxon>
        <taxon>Agaricales</taxon>
        <taxon>Marasmiineae</taxon>
        <taxon>Omphalotaceae</taxon>
        <taxon>Rhodocollybia</taxon>
    </lineage>
</organism>
<dbReference type="PROSITE" id="PS51194">
    <property type="entry name" value="HELICASE_CTER"/>
    <property type="match status" value="1"/>
</dbReference>
<evidence type="ECO:0000256" key="4">
    <source>
        <dbReference type="ARBA" id="ARBA00023125"/>
    </source>
</evidence>
<evidence type="ECO:0000256" key="7">
    <source>
        <dbReference type="ARBA" id="ARBA00034808"/>
    </source>
</evidence>
<dbReference type="EC" id="5.6.2.4" evidence="7"/>
<comment type="caution">
    <text evidence="11">The sequence shown here is derived from an EMBL/GenBank/DDBJ whole genome shotgun (WGS) entry which is preliminary data.</text>
</comment>
<dbReference type="GO" id="GO:0000724">
    <property type="term" value="P:double-strand break repair via homologous recombination"/>
    <property type="evidence" value="ECO:0007669"/>
    <property type="project" value="TreeGrafter"/>
</dbReference>
<dbReference type="PROSITE" id="PS51192">
    <property type="entry name" value="HELICASE_ATP_BIND_1"/>
    <property type="match status" value="1"/>
</dbReference>
<dbReference type="Proteomes" id="UP000772434">
    <property type="component" value="Unassembled WGS sequence"/>
</dbReference>
<dbReference type="Pfam" id="PF00270">
    <property type="entry name" value="DEAD"/>
    <property type="match status" value="1"/>
</dbReference>
<evidence type="ECO:0000259" key="10">
    <source>
        <dbReference type="PROSITE" id="PS51194"/>
    </source>
</evidence>
<feature type="domain" description="Helicase C-terminal" evidence="10">
    <location>
        <begin position="249"/>
        <end position="402"/>
    </location>
</feature>
<keyword evidence="2" id="KW-0547">Nucleotide-binding</keyword>
<proteinExistence type="inferred from homology"/>
<evidence type="ECO:0000256" key="6">
    <source>
        <dbReference type="ARBA" id="ARBA00034617"/>
    </source>
</evidence>
<evidence type="ECO:0000259" key="9">
    <source>
        <dbReference type="PROSITE" id="PS51192"/>
    </source>
</evidence>
<dbReference type="GO" id="GO:0016787">
    <property type="term" value="F:hydrolase activity"/>
    <property type="evidence" value="ECO:0007669"/>
    <property type="project" value="UniProtKB-KW"/>
</dbReference>
<dbReference type="OrthoDB" id="10261556at2759"/>
<comment type="similarity">
    <text evidence="1">Belongs to the helicase family. RecQ subfamily.</text>
</comment>
<dbReference type="InterPro" id="IPR001650">
    <property type="entry name" value="Helicase_C-like"/>
</dbReference>
<dbReference type="InterPro" id="IPR011545">
    <property type="entry name" value="DEAD/DEAH_box_helicase_dom"/>
</dbReference>
<feature type="region of interest" description="Disordered" evidence="8">
    <location>
        <begin position="379"/>
        <end position="424"/>
    </location>
</feature>
<evidence type="ECO:0000256" key="8">
    <source>
        <dbReference type="SAM" id="MobiDB-lite"/>
    </source>
</evidence>
<name>A0A9P5PMF3_9AGAR</name>
<dbReference type="GO" id="GO:0003677">
    <property type="term" value="F:DNA binding"/>
    <property type="evidence" value="ECO:0007669"/>
    <property type="project" value="UniProtKB-KW"/>
</dbReference>
<keyword evidence="11" id="KW-0378">Hydrolase</keyword>
<accession>A0A9P5PMF3</accession>
<evidence type="ECO:0000256" key="5">
    <source>
        <dbReference type="ARBA" id="ARBA00023235"/>
    </source>
</evidence>
<comment type="catalytic activity">
    <reaction evidence="6">
        <text>Couples ATP hydrolysis with the unwinding of duplex DNA by translocating in the 3'-5' direction.</text>
        <dbReference type="EC" id="5.6.2.4"/>
    </reaction>
</comment>
<dbReference type="GO" id="GO:0005524">
    <property type="term" value="F:ATP binding"/>
    <property type="evidence" value="ECO:0007669"/>
    <property type="project" value="UniProtKB-KW"/>
</dbReference>
<evidence type="ECO:0000256" key="3">
    <source>
        <dbReference type="ARBA" id="ARBA00022840"/>
    </source>
</evidence>
<keyword evidence="4" id="KW-0238">DNA-binding</keyword>
<evidence type="ECO:0000313" key="12">
    <source>
        <dbReference type="Proteomes" id="UP000772434"/>
    </source>
</evidence>
<dbReference type="InterPro" id="IPR027417">
    <property type="entry name" value="P-loop_NTPase"/>
</dbReference>
<dbReference type="InterPro" id="IPR014001">
    <property type="entry name" value="Helicase_ATP-bd"/>
</dbReference>
<reference evidence="11" key="1">
    <citation type="submission" date="2020-11" db="EMBL/GenBank/DDBJ databases">
        <authorList>
            <consortium name="DOE Joint Genome Institute"/>
            <person name="Ahrendt S."/>
            <person name="Riley R."/>
            <person name="Andreopoulos W."/>
            <person name="Labutti K."/>
            <person name="Pangilinan J."/>
            <person name="Ruiz-Duenas F.J."/>
            <person name="Barrasa J.M."/>
            <person name="Sanchez-Garcia M."/>
            <person name="Camarero S."/>
            <person name="Miyauchi S."/>
            <person name="Serrano A."/>
            <person name="Linde D."/>
            <person name="Babiker R."/>
            <person name="Drula E."/>
            <person name="Ayuso-Fernandez I."/>
            <person name="Pacheco R."/>
            <person name="Padilla G."/>
            <person name="Ferreira P."/>
            <person name="Barriuso J."/>
            <person name="Kellner H."/>
            <person name="Castanera R."/>
            <person name="Alfaro M."/>
            <person name="Ramirez L."/>
            <person name="Pisabarro A.G."/>
            <person name="Kuo A."/>
            <person name="Tritt A."/>
            <person name="Lipzen A."/>
            <person name="He G."/>
            <person name="Yan M."/>
            <person name="Ng V."/>
            <person name="Cullen D."/>
            <person name="Martin F."/>
            <person name="Rosso M.-N."/>
            <person name="Henrissat B."/>
            <person name="Hibbett D."/>
            <person name="Martinez A.T."/>
            <person name="Grigoriev I.V."/>
        </authorList>
    </citation>
    <scope>NUCLEOTIDE SEQUENCE</scope>
    <source>
        <strain evidence="11">AH 40177</strain>
    </source>
</reference>
<dbReference type="Pfam" id="PF00271">
    <property type="entry name" value="Helicase_C"/>
    <property type="match status" value="1"/>
</dbReference>
<dbReference type="SUPFAM" id="SSF52540">
    <property type="entry name" value="P-loop containing nucleoside triphosphate hydrolases"/>
    <property type="match status" value="1"/>
</dbReference>
<dbReference type="PANTHER" id="PTHR13710:SF105">
    <property type="entry name" value="ATP-DEPENDENT DNA HELICASE Q1"/>
    <property type="match status" value="1"/>
</dbReference>